<dbReference type="InterPro" id="IPR043129">
    <property type="entry name" value="ATPase_NBD"/>
</dbReference>
<protein>
    <submittedName>
        <fullName evidence="2">Ppx/GppA phosphatase</fullName>
    </submittedName>
</protein>
<dbReference type="Gene3D" id="3.30.420.40">
    <property type="match status" value="1"/>
</dbReference>
<sequence length="291" mass="32979">MAGKKVAVVDIGSNTVKLFVYRVEGKKIKKLFSESFYLRLLNFVEDGRLTEEGIQRLIFALEAFKERLQELRPDCTFAVATYVLRVIENRDEVVRRISRLFEVTVLSGEEEAYYSALGALLDVKLSECLLFDIGGGSLEVCEIREGEPRFCKSYPLGTLAFKGSVKNGVVTDLRKVRWTVRHHVNPYDFEMSESDVLVAVGGSVRALKKVAGKRRIKRKQLKDIVEKLLKMTPEEISREFDIQLSRALTVAVAAVVALELMDIFKCKELLISKYGIREGLVYKRVVLDGEC</sequence>
<evidence type="ECO:0000313" key="2">
    <source>
        <dbReference type="EMBL" id="ADU97283.1"/>
    </source>
</evidence>
<dbReference type="Proteomes" id="UP000006362">
    <property type="component" value="Chromosome"/>
</dbReference>
<name>E8T3F1_THEA1</name>
<proteinExistence type="predicted"/>
<dbReference type="Gene3D" id="3.30.420.150">
    <property type="entry name" value="Exopolyphosphatase. Domain 2"/>
    <property type="match status" value="1"/>
</dbReference>
<dbReference type="InterPro" id="IPR003695">
    <property type="entry name" value="Ppx_GppA_N"/>
</dbReference>
<dbReference type="InterPro" id="IPR050273">
    <property type="entry name" value="GppA/Ppx_hydrolase"/>
</dbReference>
<dbReference type="RefSeq" id="WP_013538069.1">
    <property type="nucleotide sequence ID" value="NC_014926.1"/>
</dbReference>
<dbReference type="STRING" id="648996.Theam_1320"/>
<dbReference type="EMBL" id="CP002444">
    <property type="protein sequence ID" value="ADU97283.1"/>
    <property type="molecule type" value="Genomic_DNA"/>
</dbReference>
<evidence type="ECO:0000259" key="1">
    <source>
        <dbReference type="Pfam" id="PF02541"/>
    </source>
</evidence>
<dbReference type="AlphaFoldDB" id="E8T3F1"/>
<accession>E8T3F1</accession>
<dbReference type="GO" id="GO:0016462">
    <property type="term" value="F:pyrophosphatase activity"/>
    <property type="evidence" value="ECO:0007669"/>
    <property type="project" value="TreeGrafter"/>
</dbReference>
<evidence type="ECO:0000313" key="3">
    <source>
        <dbReference type="Proteomes" id="UP000006362"/>
    </source>
</evidence>
<dbReference type="CDD" id="cd24052">
    <property type="entry name" value="ASKHA_NBD_HpPPX-GppA-like"/>
    <property type="match status" value="1"/>
</dbReference>
<feature type="domain" description="Ppx/GppA phosphatase N-terminal" evidence="1">
    <location>
        <begin position="20"/>
        <end position="284"/>
    </location>
</feature>
<gene>
    <name evidence="2" type="ordered locus">Theam_1320</name>
</gene>
<reference evidence="2" key="1">
    <citation type="submission" date="2011-01" db="EMBL/GenBank/DDBJ databases">
        <title>Complete sequence of chromosome of Thermovibrio ammonificans HB-1.</title>
        <authorList>
            <consortium name="US DOE Joint Genome Institute"/>
            <person name="Lucas S."/>
            <person name="Copeland A."/>
            <person name="Lapidus A."/>
            <person name="Cheng J.-F."/>
            <person name="Goodwin L."/>
            <person name="Pitluck S."/>
            <person name="Davenport K."/>
            <person name="Detter J.C."/>
            <person name="Han C."/>
            <person name="Tapia R."/>
            <person name="Land M."/>
            <person name="Hauser L."/>
            <person name="Kyrpides N."/>
            <person name="Ivanova N."/>
            <person name="Ovchinnikova G."/>
            <person name="Vetriani C."/>
            <person name="Woyke T."/>
        </authorList>
    </citation>
    <scope>NUCLEOTIDE SEQUENCE [LARGE SCALE GENOMIC DNA]</scope>
    <source>
        <strain evidence="2">HB-1</strain>
    </source>
</reference>
<dbReference type="KEGG" id="tam:Theam_1320"/>
<organism evidence="2 3">
    <name type="scientific">Thermovibrio ammonificans (strain DSM 15698 / JCM 12110 / HB-1)</name>
    <dbReference type="NCBI Taxonomy" id="648996"/>
    <lineage>
        <taxon>Bacteria</taxon>
        <taxon>Pseudomonadati</taxon>
        <taxon>Aquificota</taxon>
        <taxon>Aquificia</taxon>
        <taxon>Desulfurobacteriales</taxon>
        <taxon>Desulfurobacteriaceae</taxon>
        <taxon>Thermovibrio</taxon>
    </lineage>
</organism>
<keyword evidence="3" id="KW-1185">Reference proteome</keyword>
<dbReference type="HOGENOM" id="CLU_025908_1_0_0"/>
<dbReference type="OrthoDB" id="9807195at2"/>
<dbReference type="eggNOG" id="COG0248">
    <property type="taxonomic scope" value="Bacteria"/>
</dbReference>
<dbReference type="PANTHER" id="PTHR30005">
    <property type="entry name" value="EXOPOLYPHOSPHATASE"/>
    <property type="match status" value="1"/>
</dbReference>
<dbReference type="PANTHER" id="PTHR30005:SF0">
    <property type="entry name" value="RETROGRADE REGULATION PROTEIN 2"/>
    <property type="match status" value="1"/>
</dbReference>
<dbReference type="Pfam" id="PF02541">
    <property type="entry name" value="Ppx-GppA"/>
    <property type="match status" value="1"/>
</dbReference>
<dbReference type="SUPFAM" id="SSF53067">
    <property type="entry name" value="Actin-like ATPase domain"/>
    <property type="match status" value="2"/>
</dbReference>